<evidence type="ECO:0000256" key="3">
    <source>
        <dbReference type="SAM" id="SignalP"/>
    </source>
</evidence>
<dbReference type="Proteomes" id="UP001499895">
    <property type="component" value="Unassembled WGS sequence"/>
</dbReference>
<keyword evidence="2" id="KW-0812">Transmembrane</keyword>
<reference evidence="5" key="1">
    <citation type="journal article" date="2019" name="Int. J. Syst. Evol. Microbiol.">
        <title>The Global Catalogue of Microorganisms (GCM) 10K type strain sequencing project: providing services to taxonomists for standard genome sequencing and annotation.</title>
        <authorList>
            <consortium name="The Broad Institute Genomics Platform"/>
            <consortium name="The Broad Institute Genome Sequencing Center for Infectious Disease"/>
            <person name="Wu L."/>
            <person name="Ma J."/>
        </authorList>
    </citation>
    <scope>NUCLEOTIDE SEQUENCE [LARGE SCALE GENOMIC DNA]</scope>
    <source>
        <strain evidence="5">JCM 10649</strain>
    </source>
</reference>
<name>A0ABP3KXX2_9ACTN</name>
<feature type="compositionally biased region" description="Basic and acidic residues" evidence="1">
    <location>
        <begin position="216"/>
        <end position="236"/>
    </location>
</feature>
<organism evidence="4 5">
    <name type="scientific">Streptomyces stramineus</name>
    <dbReference type="NCBI Taxonomy" id="173861"/>
    <lineage>
        <taxon>Bacteria</taxon>
        <taxon>Bacillati</taxon>
        <taxon>Actinomycetota</taxon>
        <taxon>Actinomycetes</taxon>
        <taxon>Kitasatosporales</taxon>
        <taxon>Streptomycetaceae</taxon>
        <taxon>Streptomyces</taxon>
    </lineage>
</organism>
<protein>
    <submittedName>
        <fullName evidence="4">Uncharacterized protein</fullName>
    </submittedName>
</protein>
<keyword evidence="2" id="KW-1133">Transmembrane helix</keyword>
<feature type="chain" id="PRO_5047515297" evidence="3">
    <location>
        <begin position="33"/>
        <end position="249"/>
    </location>
</feature>
<dbReference type="EMBL" id="BAAAHB010000109">
    <property type="protein sequence ID" value="GAA0489128.1"/>
    <property type="molecule type" value="Genomic_DNA"/>
</dbReference>
<proteinExistence type="predicted"/>
<accession>A0ABP3KXX2</accession>
<keyword evidence="2" id="KW-0472">Membrane</keyword>
<feature type="compositionally biased region" description="Acidic residues" evidence="1">
    <location>
        <begin position="159"/>
        <end position="176"/>
    </location>
</feature>
<feature type="region of interest" description="Disordered" evidence="1">
    <location>
        <begin position="209"/>
        <end position="249"/>
    </location>
</feature>
<comment type="caution">
    <text evidence="4">The sequence shown here is derived from an EMBL/GenBank/DDBJ whole genome shotgun (WGS) entry which is preliminary data.</text>
</comment>
<feature type="region of interest" description="Disordered" evidence="1">
    <location>
        <begin position="138"/>
        <end position="183"/>
    </location>
</feature>
<evidence type="ECO:0000313" key="4">
    <source>
        <dbReference type="EMBL" id="GAA0489128.1"/>
    </source>
</evidence>
<keyword evidence="5" id="KW-1185">Reference proteome</keyword>
<feature type="transmembrane region" description="Helical" evidence="2">
    <location>
        <begin position="184"/>
        <end position="207"/>
    </location>
</feature>
<feature type="signal peptide" evidence="3">
    <location>
        <begin position="1"/>
        <end position="32"/>
    </location>
</feature>
<sequence length="249" mass="25807">MDILAPMNRARTALTSVAAALLVLAAPGDAFADPTWSVTGGAPTQRGREATFTVTIDAGTLDDNNGYVTLESPAFAKKVKIKAKRFREGKNGVLYARGAGMVLCDITPGRYPVALKEHGEGEALDTVDLTVVREMDPGNRDFCAGPQSYDDAVDKTSEDALEDEDDEGDEGDEGEDGGVGTGTLVAVSGGSALLAAALACAGTYALLRRRGRPAAHRPDADPTDTDARDTDPKGTDPKGAGPKGTDQPS</sequence>
<evidence type="ECO:0000256" key="1">
    <source>
        <dbReference type="SAM" id="MobiDB-lite"/>
    </source>
</evidence>
<keyword evidence="3" id="KW-0732">Signal</keyword>
<evidence type="ECO:0000313" key="5">
    <source>
        <dbReference type="Proteomes" id="UP001499895"/>
    </source>
</evidence>
<gene>
    <name evidence="4" type="ORF">GCM10009544_57810</name>
</gene>
<evidence type="ECO:0000256" key="2">
    <source>
        <dbReference type="SAM" id="Phobius"/>
    </source>
</evidence>